<gene>
    <name evidence="6" type="ORF">SAMN05192546_107161</name>
</gene>
<dbReference type="InterPro" id="IPR000792">
    <property type="entry name" value="Tscrpt_reg_LuxR_C"/>
</dbReference>
<feature type="transmembrane region" description="Helical" evidence="4">
    <location>
        <begin position="42"/>
        <end position="62"/>
    </location>
</feature>
<dbReference type="PANTHER" id="PTHR44688">
    <property type="entry name" value="DNA-BINDING TRANSCRIPTIONAL ACTIVATOR DEVR_DOSR"/>
    <property type="match status" value="1"/>
</dbReference>
<dbReference type="RefSeq" id="WP_176968387.1">
    <property type="nucleotide sequence ID" value="NZ_FNPV01000007.1"/>
</dbReference>
<organism evidence="6 7">
    <name type="scientific">Tindallia californiensis</name>
    <dbReference type="NCBI Taxonomy" id="159292"/>
    <lineage>
        <taxon>Bacteria</taxon>
        <taxon>Bacillati</taxon>
        <taxon>Bacillota</taxon>
        <taxon>Clostridia</taxon>
        <taxon>Peptostreptococcales</taxon>
        <taxon>Tindalliaceae</taxon>
        <taxon>Tindallia</taxon>
    </lineage>
</organism>
<dbReference type="GO" id="GO:0006355">
    <property type="term" value="P:regulation of DNA-templated transcription"/>
    <property type="evidence" value="ECO:0007669"/>
    <property type="project" value="InterPro"/>
</dbReference>
<dbReference type="AlphaFoldDB" id="A0A1H3PWJ5"/>
<dbReference type="EMBL" id="FNPV01000007">
    <property type="protein sequence ID" value="SDZ05682.1"/>
    <property type="molecule type" value="Genomic_DNA"/>
</dbReference>
<feature type="transmembrane region" description="Helical" evidence="4">
    <location>
        <begin position="283"/>
        <end position="307"/>
    </location>
</feature>
<dbReference type="Gene3D" id="1.10.10.10">
    <property type="entry name" value="Winged helix-like DNA-binding domain superfamily/Winged helix DNA-binding domain"/>
    <property type="match status" value="1"/>
</dbReference>
<dbReference type="PROSITE" id="PS50043">
    <property type="entry name" value="HTH_LUXR_2"/>
    <property type="match status" value="1"/>
</dbReference>
<feature type="domain" description="HTH luxR-type" evidence="5">
    <location>
        <begin position="401"/>
        <end position="466"/>
    </location>
</feature>
<sequence>MSQQQKYSIVSISLFAGWLLSFLFEGEVLYQLMNATATEAEWIGLLAIGFHFVGLFSCGYFIKRSSAAKMVMMAGIAVCFAGSLIFLLPYSSLWYLSMIAMSYYAGLVIASWGYFFKWSTPRDQRLQTAADVLILSNLLMMVVNVITNHLSMYGGYALSSLLLLLAIPFIYRLDTEMEMDRSEPEMLDNPGIKETMAKPFIYLCVFIVIITINSGIMYQVVRPTFAHLRLLTAYYWVVPYLLALFILRSLPKGFNRALALYVALAMMGISYLLLMALEPTVKTYLLVNTFMLGAFGVFDLFWWSLIGDFLDSSRDAAKIMGIGLSMNVLGILLGGIAGSVITANTNQLDESILVALGVIFIVMVLMPVLNNQLNCFFANHDFVMNLAGEIQSEESVDPLQPFKKAYQLTDREGEIIDLLVQGYTYKGISEKLVVSENTIKFHSRNIYQKLQINNKMELIKLINQELKG</sequence>
<evidence type="ECO:0000256" key="1">
    <source>
        <dbReference type="ARBA" id="ARBA00023015"/>
    </source>
</evidence>
<protein>
    <submittedName>
        <fullName evidence="6">Regulatory protein, luxR family</fullName>
    </submittedName>
</protein>
<feature type="transmembrane region" description="Helical" evidence="4">
    <location>
        <begin position="71"/>
        <end position="88"/>
    </location>
</feature>
<dbReference type="InterPro" id="IPR016032">
    <property type="entry name" value="Sig_transdc_resp-reg_C-effctor"/>
</dbReference>
<dbReference type="STRING" id="159292.SAMN05192546_107161"/>
<keyword evidence="4" id="KW-1133">Transmembrane helix</keyword>
<evidence type="ECO:0000256" key="2">
    <source>
        <dbReference type="ARBA" id="ARBA00023125"/>
    </source>
</evidence>
<feature type="transmembrane region" description="Helical" evidence="4">
    <location>
        <begin position="7"/>
        <end position="30"/>
    </location>
</feature>
<feature type="transmembrane region" description="Helical" evidence="4">
    <location>
        <begin position="94"/>
        <end position="116"/>
    </location>
</feature>
<dbReference type="SUPFAM" id="SSF46894">
    <property type="entry name" value="C-terminal effector domain of the bipartite response regulators"/>
    <property type="match status" value="1"/>
</dbReference>
<dbReference type="PRINTS" id="PR00038">
    <property type="entry name" value="HTHLUXR"/>
</dbReference>
<evidence type="ECO:0000259" key="5">
    <source>
        <dbReference type="PROSITE" id="PS50043"/>
    </source>
</evidence>
<dbReference type="GO" id="GO:0003677">
    <property type="term" value="F:DNA binding"/>
    <property type="evidence" value="ECO:0007669"/>
    <property type="project" value="UniProtKB-KW"/>
</dbReference>
<feature type="transmembrane region" description="Helical" evidence="4">
    <location>
        <begin position="319"/>
        <end position="340"/>
    </location>
</feature>
<feature type="transmembrane region" description="Helical" evidence="4">
    <location>
        <begin position="233"/>
        <end position="251"/>
    </location>
</feature>
<feature type="transmembrane region" description="Helical" evidence="4">
    <location>
        <begin position="258"/>
        <end position="277"/>
    </location>
</feature>
<feature type="transmembrane region" description="Helical" evidence="4">
    <location>
        <begin position="200"/>
        <end position="221"/>
    </location>
</feature>
<dbReference type="Pfam" id="PF00196">
    <property type="entry name" value="GerE"/>
    <property type="match status" value="1"/>
</dbReference>
<dbReference type="InterPro" id="IPR036259">
    <property type="entry name" value="MFS_trans_sf"/>
</dbReference>
<evidence type="ECO:0000256" key="4">
    <source>
        <dbReference type="SAM" id="Phobius"/>
    </source>
</evidence>
<dbReference type="CDD" id="cd06170">
    <property type="entry name" value="LuxR_C_like"/>
    <property type="match status" value="1"/>
</dbReference>
<keyword evidence="4" id="KW-0812">Transmembrane</keyword>
<dbReference type="SMART" id="SM00421">
    <property type="entry name" value="HTH_LUXR"/>
    <property type="match status" value="1"/>
</dbReference>
<name>A0A1H3PWJ5_9FIRM</name>
<keyword evidence="7" id="KW-1185">Reference proteome</keyword>
<keyword evidence="1" id="KW-0805">Transcription regulation</keyword>
<dbReference type="PANTHER" id="PTHR44688:SF16">
    <property type="entry name" value="DNA-BINDING TRANSCRIPTIONAL ACTIVATOR DEVR_DOSR"/>
    <property type="match status" value="1"/>
</dbReference>
<dbReference type="Gene3D" id="1.20.1250.20">
    <property type="entry name" value="MFS general substrate transporter like domains"/>
    <property type="match status" value="1"/>
</dbReference>
<evidence type="ECO:0000313" key="6">
    <source>
        <dbReference type="EMBL" id="SDZ05682.1"/>
    </source>
</evidence>
<feature type="transmembrane region" description="Helical" evidence="4">
    <location>
        <begin position="153"/>
        <end position="171"/>
    </location>
</feature>
<dbReference type="PROSITE" id="PS00622">
    <property type="entry name" value="HTH_LUXR_1"/>
    <property type="match status" value="1"/>
</dbReference>
<feature type="transmembrane region" description="Helical" evidence="4">
    <location>
        <begin position="352"/>
        <end position="369"/>
    </location>
</feature>
<dbReference type="InterPro" id="IPR036388">
    <property type="entry name" value="WH-like_DNA-bd_sf"/>
</dbReference>
<dbReference type="Proteomes" id="UP000199230">
    <property type="component" value="Unassembled WGS sequence"/>
</dbReference>
<evidence type="ECO:0000256" key="3">
    <source>
        <dbReference type="ARBA" id="ARBA00023163"/>
    </source>
</evidence>
<evidence type="ECO:0000313" key="7">
    <source>
        <dbReference type="Proteomes" id="UP000199230"/>
    </source>
</evidence>
<proteinExistence type="predicted"/>
<keyword evidence="4" id="KW-0472">Membrane</keyword>
<accession>A0A1H3PWJ5</accession>
<reference evidence="6 7" key="1">
    <citation type="submission" date="2016-10" db="EMBL/GenBank/DDBJ databases">
        <authorList>
            <person name="de Groot N.N."/>
        </authorList>
    </citation>
    <scope>NUCLEOTIDE SEQUENCE [LARGE SCALE GENOMIC DNA]</scope>
    <source>
        <strain evidence="6 7">APO</strain>
    </source>
</reference>
<dbReference type="SUPFAM" id="SSF103473">
    <property type="entry name" value="MFS general substrate transporter"/>
    <property type="match status" value="1"/>
</dbReference>
<keyword evidence="2" id="KW-0238">DNA-binding</keyword>
<keyword evidence="3" id="KW-0804">Transcription</keyword>